<reference evidence="1 2" key="1">
    <citation type="journal article" date="2020" name="Int. J. Syst. Evol. Microbiol.">
        <title>Reclassification of Streptomyces castelarensis and Streptomyces sporoclivatus as later heterotypic synonyms of Streptomyces antimycoticus.</title>
        <authorList>
            <person name="Komaki H."/>
            <person name="Tamura T."/>
        </authorList>
    </citation>
    <scope>NUCLEOTIDE SEQUENCE [LARGE SCALE GENOMIC DNA]</scope>
    <source>
        <strain evidence="1 2">NBRC 100767</strain>
    </source>
</reference>
<proteinExistence type="predicted"/>
<gene>
    <name evidence="1" type="ORF">SSPO_026410</name>
</gene>
<sequence>MTAVRRGAGEAAGLCYVASDPLRYVASDPLRYVASDPRRDLGGLRRWLVSHHG</sequence>
<evidence type="ECO:0000313" key="2">
    <source>
        <dbReference type="Proteomes" id="UP000463951"/>
    </source>
</evidence>
<dbReference type="Proteomes" id="UP000463951">
    <property type="component" value="Chromosome"/>
</dbReference>
<dbReference type="AlphaFoldDB" id="A0A499UF38"/>
<name>A0A499UF38_9ACTN</name>
<accession>A0A499UF38</accession>
<protein>
    <submittedName>
        <fullName evidence="1">Uncharacterized protein</fullName>
    </submittedName>
</protein>
<dbReference type="EMBL" id="AP019620">
    <property type="protein sequence ID" value="BBJ39923.1"/>
    <property type="molecule type" value="Genomic_DNA"/>
</dbReference>
<evidence type="ECO:0000313" key="1">
    <source>
        <dbReference type="EMBL" id="BBJ39923.1"/>
    </source>
</evidence>
<organism evidence="1 2">
    <name type="scientific">Streptomyces antimycoticus</name>
    <dbReference type="NCBI Taxonomy" id="68175"/>
    <lineage>
        <taxon>Bacteria</taxon>
        <taxon>Bacillati</taxon>
        <taxon>Actinomycetota</taxon>
        <taxon>Actinomycetes</taxon>
        <taxon>Kitasatosporales</taxon>
        <taxon>Streptomycetaceae</taxon>
        <taxon>Streptomyces</taxon>
        <taxon>Streptomyces violaceusniger group</taxon>
    </lineage>
</organism>